<evidence type="ECO:0000256" key="8">
    <source>
        <dbReference type="ARBA" id="ARBA00022723"/>
    </source>
</evidence>
<evidence type="ECO:0000313" key="16">
    <source>
        <dbReference type="EMBL" id="PMC79545.1"/>
    </source>
</evidence>
<keyword evidence="17" id="KW-1185">Reference proteome</keyword>
<dbReference type="AlphaFoldDB" id="A0A2N6UDC8"/>
<dbReference type="Pfam" id="PF01546">
    <property type="entry name" value="Peptidase_M20"/>
    <property type="match status" value="1"/>
</dbReference>
<dbReference type="RefSeq" id="WP_102199300.1">
    <property type="nucleotide sequence ID" value="NZ_PNHQ01000013.1"/>
</dbReference>
<dbReference type="InterPro" id="IPR010182">
    <property type="entry name" value="ArgE/DapE"/>
</dbReference>
<evidence type="ECO:0000256" key="14">
    <source>
        <dbReference type="ARBA" id="ARBA00051301"/>
    </source>
</evidence>
<evidence type="ECO:0000256" key="11">
    <source>
        <dbReference type="ARBA" id="ARBA00022915"/>
    </source>
</evidence>
<evidence type="ECO:0000256" key="12">
    <source>
        <dbReference type="ARBA" id="ARBA00023154"/>
    </source>
</evidence>
<name>A0A2N6UDC8_9LACT</name>
<evidence type="ECO:0000256" key="5">
    <source>
        <dbReference type="ARBA" id="ARBA00011921"/>
    </source>
</evidence>
<comment type="catalytic activity">
    <reaction evidence="14">
        <text>N-succinyl-(2S,6S)-2,6-diaminopimelate + H2O = (2S,6S)-2,6-diaminopimelate + succinate</text>
        <dbReference type="Rhea" id="RHEA:22608"/>
        <dbReference type="ChEBI" id="CHEBI:15377"/>
        <dbReference type="ChEBI" id="CHEBI:30031"/>
        <dbReference type="ChEBI" id="CHEBI:57609"/>
        <dbReference type="ChEBI" id="CHEBI:58087"/>
        <dbReference type="EC" id="3.5.1.18"/>
    </reaction>
</comment>
<dbReference type="SUPFAM" id="SSF55031">
    <property type="entry name" value="Bacterial exopeptidase dimerisation domain"/>
    <property type="match status" value="1"/>
</dbReference>
<dbReference type="InterPro" id="IPR036264">
    <property type="entry name" value="Bact_exopeptidase_dim_dom"/>
</dbReference>
<evidence type="ECO:0000256" key="6">
    <source>
        <dbReference type="ARBA" id="ARBA00016853"/>
    </source>
</evidence>
<dbReference type="InterPro" id="IPR001261">
    <property type="entry name" value="ArgE/DapE_CS"/>
</dbReference>
<dbReference type="Gene3D" id="3.30.70.360">
    <property type="match status" value="1"/>
</dbReference>
<organism evidence="16 17">
    <name type="scientific">Aerococcus viridans</name>
    <dbReference type="NCBI Taxonomy" id="1377"/>
    <lineage>
        <taxon>Bacteria</taxon>
        <taxon>Bacillati</taxon>
        <taxon>Bacillota</taxon>
        <taxon>Bacilli</taxon>
        <taxon>Lactobacillales</taxon>
        <taxon>Aerococcaceae</taxon>
        <taxon>Aerococcus</taxon>
    </lineage>
</organism>
<protein>
    <recommendedName>
        <fullName evidence="6">Probable succinyl-diaminopimelate desuccinylase</fullName>
        <ecNumber evidence="5">3.5.1.18</ecNumber>
    </recommendedName>
</protein>
<dbReference type="OrthoDB" id="9792335at2"/>
<keyword evidence="10" id="KW-0862">Zinc</keyword>
<evidence type="ECO:0000256" key="13">
    <source>
        <dbReference type="ARBA" id="ARBA00023285"/>
    </source>
</evidence>
<reference evidence="16 17" key="1">
    <citation type="submission" date="2017-09" db="EMBL/GenBank/DDBJ databases">
        <title>Bacterial strain isolated from the female urinary microbiota.</title>
        <authorList>
            <person name="Thomas-White K."/>
            <person name="Kumar N."/>
            <person name="Forster S."/>
            <person name="Putonti C."/>
            <person name="Lawley T."/>
            <person name="Wolfe A.J."/>
        </authorList>
    </citation>
    <scope>NUCLEOTIDE SEQUENCE [LARGE SCALE GENOMIC DNA]</scope>
    <source>
        <strain evidence="16 17">UMB0240</strain>
    </source>
</reference>
<evidence type="ECO:0000313" key="17">
    <source>
        <dbReference type="Proteomes" id="UP000235701"/>
    </source>
</evidence>
<evidence type="ECO:0000259" key="15">
    <source>
        <dbReference type="Pfam" id="PF07687"/>
    </source>
</evidence>
<dbReference type="GO" id="GO:0009089">
    <property type="term" value="P:lysine biosynthetic process via diaminopimelate"/>
    <property type="evidence" value="ECO:0007669"/>
    <property type="project" value="UniProtKB-UniPathway"/>
</dbReference>
<dbReference type="UniPathway" id="UPA00034">
    <property type="reaction ID" value="UER00021"/>
</dbReference>
<evidence type="ECO:0000256" key="2">
    <source>
        <dbReference type="ARBA" id="ARBA00001947"/>
    </source>
</evidence>
<keyword evidence="12" id="KW-0457">Lysine biosynthesis</keyword>
<dbReference type="SUPFAM" id="SSF53187">
    <property type="entry name" value="Zn-dependent exopeptidases"/>
    <property type="match status" value="1"/>
</dbReference>
<accession>A0A2N6UDC8</accession>
<dbReference type="EC" id="3.5.1.18" evidence="5"/>
<comment type="cofactor">
    <cofactor evidence="2">
        <name>Zn(2+)</name>
        <dbReference type="ChEBI" id="CHEBI:29105"/>
    </cofactor>
</comment>
<keyword evidence="8" id="KW-0479">Metal-binding</keyword>
<dbReference type="InterPro" id="IPR050072">
    <property type="entry name" value="Peptidase_M20A"/>
</dbReference>
<comment type="cofactor">
    <cofactor evidence="1">
        <name>Co(2+)</name>
        <dbReference type="ChEBI" id="CHEBI:48828"/>
    </cofactor>
</comment>
<dbReference type="PANTHER" id="PTHR43808">
    <property type="entry name" value="ACETYLORNITHINE DEACETYLASE"/>
    <property type="match status" value="1"/>
</dbReference>
<dbReference type="GO" id="GO:0009014">
    <property type="term" value="F:succinyl-diaminopimelate desuccinylase activity"/>
    <property type="evidence" value="ECO:0007669"/>
    <property type="project" value="UniProtKB-EC"/>
</dbReference>
<dbReference type="EMBL" id="PNHQ01000013">
    <property type="protein sequence ID" value="PMC79545.1"/>
    <property type="molecule type" value="Genomic_DNA"/>
</dbReference>
<dbReference type="PROSITE" id="PS00758">
    <property type="entry name" value="ARGE_DAPE_CPG2_1"/>
    <property type="match status" value="1"/>
</dbReference>
<dbReference type="Pfam" id="PF07687">
    <property type="entry name" value="M20_dimer"/>
    <property type="match status" value="1"/>
</dbReference>
<keyword evidence="13" id="KW-0170">Cobalt</keyword>
<dbReference type="CDD" id="cd08659">
    <property type="entry name" value="M20_ArgE_DapE-like"/>
    <property type="match status" value="1"/>
</dbReference>
<comment type="pathway">
    <text evidence="3">Amino-acid biosynthesis; L-lysine biosynthesis via DAP pathway; LL-2,6-diaminopimelate from (S)-tetrahydrodipicolinate (succinylase route): step 3/3.</text>
</comment>
<keyword evidence="9" id="KW-0378">Hydrolase</keyword>
<dbReference type="InterPro" id="IPR002933">
    <property type="entry name" value="Peptidase_M20"/>
</dbReference>
<sequence length="379" mass="41524">MEKAQRIKILQDIVKIKSVNAHEKDVADYLADLFTKYDIESKQVEYAKGRNNLVAEFGTNQGGKLLAVSGHMDVVEAGDESEWDFPPFSGEIDGDKLYGRGTTDMKSGLAALAIAMCELKEEGIDLNGRIRFLATVGEEIGRIGSKQLVKEGYADDIDGLIIAEPSSSIIAYTHKGSMNFTVTAKGKSAHSSMPTEGINAINHIADFVLHFNGAMDKVVNEYENSELGRVAASVTVINGGDQVNSIPARATIEGNIRTIPEFPNAEVKKVIDNILDELNQKEDYNLSITYDVDDNAVEKAKDSSLVQIFDKLTADDVKPGGISPVTDAEAFASMDKDFDLVIYGPGEENLPHQLNEYVSIEDYLSKIDIFKEAIKEYLK</sequence>
<feature type="domain" description="Peptidase M20 dimerisation" evidence="15">
    <location>
        <begin position="172"/>
        <end position="281"/>
    </location>
</feature>
<dbReference type="Gene3D" id="3.40.630.10">
    <property type="entry name" value="Zn peptidases"/>
    <property type="match status" value="2"/>
</dbReference>
<dbReference type="GO" id="GO:0019877">
    <property type="term" value="P:diaminopimelate biosynthetic process"/>
    <property type="evidence" value="ECO:0007669"/>
    <property type="project" value="UniProtKB-KW"/>
</dbReference>
<dbReference type="Proteomes" id="UP000235701">
    <property type="component" value="Unassembled WGS sequence"/>
</dbReference>
<evidence type="ECO:0000256" key="4">
    <source>
        <dbReference type="ARBA" id="ARBA00006247"/>
    </source>
</evidence>
<dbReference type="PANTHER" id="PTHR43808:SF8">
    <property type="entry name" value="PEPTIDASE M20 DIMERISATION DOMAIN-CONTAINING PROTEIN"/>
    <property type="match status" value="1"/>
</dbReference>
<comment type="caution">
    <text evidence="16">The sequence shown here is derived from an EMBL/GenBank/DDBJ whole genome shotgun (WGS) entry which is preliminary data.</text>
</comment>
<keyword evidence="7" id="KW-0028">Amino-acid biosynthesis</keyword>
<evidence type="ECO:0000256" key="10">
    <source>
        <dbReference type="ARBA" id="ARBA00022833"/>
    </source>
</evidence>
<evidence type="ECO:0000256" key="1">
    <source>
        <dbReference type="ARBA" id="ARBA00001941"/>
    </source>
</evidence>
<evidence type="ECO:0000256" key="7">
    <source>
        <dbReference type="ARBA" id="ARBA00022605"/>
    </source>
</evidence>
<comment type="similarity">
    <text evidence="4">Belongs to the peptidase M20A family.</text>
</comment>
<dbReference type="InterPro" id="IPR011650">
    <property type="entry name" value="Peptidase_M20_dimer"/>
</dbReference>
<keyword evidence="11" id="KW-0220">Diaminopimelate biosynthesis</keyword>
<dbReference type="NCBIfam" id="NF006365">
    <property type="entry name" value="PRK08588.1"/>
    <property type="match status" value="1"/>
</dbReference>
<evidence type="ECO:0000256" key="3">
    <source>
        <dbReference type="ARBA" id="ARBA00005130"/>
    </source>
</evidence>
<dbReference type="NCBIfam" id="TIGR01910">
    <property type="entry name" value="DapE-ArgE"/>
    <property type="match status" value="1"/>
</dbReference>
<dbReference type="GO" id="GO:0046872">
    <property type="term" value="F:metal ion binding"/>
    <property type="evidence" value="ECO:0007669"/>
    <property type="project" value="UniProtKB-KW"/>
</dbReference>
<dbReference type="PROSITE" id="PS00759">
    <property type="entry name" value="ARGE_DAPE_CPG2_2"/>
    <property type="match status" value="1"/>
</dbReference>
<evidence type="ECO:0000256" key="9">
    <source>
        <dbReference type="ARBA" id="ARBA00022801"/>
    </source>
</evidence>
<proteinExistence type="inferred from homology"/>
<gene>
    <name evidence="16" type="ORF">CJ191_06200</name>
</gene>